<dbReference type="EMBL" id="JAFCJH010000010">
    <property type="protein sequence ID" value="MBR0796110.1"/>
    <property type="molecule type" value="Genomic_DNA"/>
</dbReference>
<reference evidence="2" key="1">
    <citation type="journal article" date="2021" name="ISME J.">
        <title>Evolutionary origin and ecological implication of a unique nif island in free-living Bradyrhizobium lineages.</title>
        <authorList>
            <person name="Tao J."/>
        </authorList>
    </citation>
    <scope>NUCLEOTIDE SEQUENCE [LARGE SCALE GENOMIC DNA]</scope>
    <source>
        <strain evidence="2">SZCCT0434</strain>
    </source>
</reference>
<accession>A0ABS5FH56</accession>
<evidence type="ECO:0000313" key="1">
    <source>
        <dbReference type="EMBL" id="MBR0796110.1"/>
    </source>
</evidence>
<organism evidence="1 2">
    <name type="scientific">Bradyrhizobium jicamae</name>
    <dbReference type="NCBI Taxonomy" id="280332"/>
    <lineage>
        <taxon>Bacteria</taxon>
        <taxon>Pseudomonadati</taxon>
        <taxon>Pseudomonadota</taxon>
        <taxon>Alphaproteobacteria</taxon>
        <taxon>Hyphomicrobiales</taxon>
        <taxon>Nitrobacteraceae</taxon>
        <taxon>Bradyrhizobium</taxon>
    </lineage>
</organism>
<dbReference type="Proteomes" id="UP001315278">
    <property type="component" value="Unassembled WGS sequence"/>
</dbReference>
<evidence type="ECO:0000313" key="2">
    <source>
        <dbReference type="Proteomes" id="UP001315278"/>
    </source>
</evidence>
<protein>
    <submittedName>
        <fullName evidence="1">Uncharacterized protein</fullName>
    </submittedName>
</protein>
<dbReference type="RefSeq" id="WP_212492679.1">
    <property type="nucleotide sequence ID" value="NZ_JAFCJH010000010.1"/>
</dbReference>
<comment type="caution">
    <text evidence="1">The sequence shown here is derived from an EMBL/GenBank/DDBJ whole genome shotgun (WGS) entry which is preliminary data.</text>
</comment>
<name>A0ABS5FH56_9BRAD</name>
<gene>
    <name evidence="1" type="ORF">JQ615_11990</name>
</gene>
<proteinExistence type="predicted"/>
<keyword evidence="2" id="KW-1185">Reference proteome</keyword>
<sequence>MTKRTLDVDFLTMATMTLASDVAERFPDDKLMRPLLDAMLRELGVATPYPPTDD</sequence>